<dbReference type="GO" id="GO:0051213">
    <property type="term" value="F:dioxygenase activity"/>
    <property type="evidence" value="ECO:0007669"/>
    <property type="project" value="UniProtKB-KW"/>
</dbReference>
<evidence type="ECO:0000256" key="8">
    <source>
        <dbReference type="ARBA" id="ARBA00031155"/>
    </source>
</evidence>
<dbReference type="Pfam" id="PF03060">
    <property type="entry name" value="NMO"/>
    <property type="match status" value="1"/>
</dbReference>
<protein>
    <recommendedName>
        <fullName evidence="8">Propionate 3-nitronate monooxygenase</fullName>
    </recommendedName>
</protein>
<evidence type="ECO:0000256" key="3">
    <source>
        <dbReference type="ARBA" id="ARBA00022575"/>
    </source>
</evidence>
<comment type="cofactor">
    <cofactor evidence="1">
        <name>FMN</name>
        <dbReference type="ChEBI" id="CHEBI:58210"/>
    </cofactor>
</comment>
<dbReference type="Proteomes" id="UP000035763">
    <property type="component" value="Unassembled WGS sequence"/>
</dbReference>
<dbReference type="CDD" id="cd04730">
    <property type="entry name" value="NPD_like"/>
    <property type="match status" value="1"/>
</dbReference>
<reference evidence="10 11" key="1">
    <citation type="journal article" date="2013" name="ISME J.">
        <title>A metabolic model for members of the genus Tetrasphaera involved in enhanced biological phosphorus removal.</title>
        <authorList>
            <person name="Kristiansen R."/>
            <person name="Nguyen H.T.T."/>
            <person name="Saunders A.M."/>
            <person name="Nielsen J.L."/>
            <person name="Wimmer R."/>
            <person name="Le V.Q."/>
            <person name="McIlroy S.J."/>
            <person name="Petrovski S."/>
            <person name="Seviour R.J."/>
            <person name="Calteau A."/>
            <person name="Nielsen K.L."/>
            <person name="Nielsen P.H."/>
        </authorList>
    </citation>
    <scope>NUCLEOTIDE SEQUENCE [LARGE SCALE GENOMIC DNA]</scope>
    <source>
        <strain evidence="10 11">Ben110</strain>
    </source>
</reference>
<evidence type="ECO:0000256" key="4">
    <source>
        <dbReference type="ARBA" id="ARBA00022630"/>
    </source>
</evidence>
<evidence type="ECO:0000256" key="7">
    <source>
        <dbReference type="ARBA" id="ARBA00023033"/>
    </source>
</evidence>
<dbReference type="SUPFAM" id="SSF51412">
    <property type="entry name" value="Inosine monophosphate dehydrogenase (IMPDH)"/>
    <property type="match status" value="1"/>
</dbReference>
<keyword evidence="7" id="KW-0503">Monooxygenase</keyword>
<keyword evidence="4" id="KW-0285">Flavoprotein</keyword>
<gene>
    <name evidence="10" type="ORF">BN11_680015</name>
</gene>
<dbReference type="STRING" id="1193182.BN11_680015"/>
<keyword evidence="5" id="KW-0288">FMN</keyword>
<evidence type="ECO:0000256" key="1">
    <source>
        <dbReference type="ARBA" id="ARBA00001917"/>
    </source>
</evidence>
<dbReference type="InterPro" id="IPR004136">
    <property type="entry name" value="NMO"/>
</dbReference>
<dbReference type="OrthoDB" id="9778912at2"/>
<evidence type="ECO:0000256" key="6">
    <source>
        <dbReference type="ARBA" id="ARBA00023002"/>
    </source>
</evidence>
<dbReference type="GO" id="GO:0009636">
    <property type="term" value="P:response to toxic substance"/>
    <property type="evidence" value="ECO:0007669"/>
    <property type="project" value="UniProtKB-KW"/>
</dbReference>
<dbReference type="RefSeq" id="WP_048695882.1">
    <property type="nucleotide sequence ID" value="NZ_HG764815.1"/>
</dbReference>
<keyword evidence="6" id="KW-0560">Oxidoreductase</keyword>
<dbReference type="AlphaFoldDB" id="W6K4Q2"/>
<dbReference type="PANTHER" id="PTHR42747:SF3">
    <property type="entry name" value="NITRONATE MONOOXYGENASE-RELATED"/>
    <property type="match status" value="1"/>
</dbReference>
<evidence type="ECO:0000256" key="5">
    <source>
        <dbReference type="ARBA" id="ARBA00022643"/>
    </source>
</evidence>
<evidence type="ECO:0000313" key="10">
    <source>
        <dbReference type="EMBL" id="CCH75409.1"/>
    </source>
</evidence>
<dbReference type="InterPro" id="IPR013785">
    <property type="entry name" value="Aldolase_TIM"/>
</dbReference>
<comment type="catalytic activity">
    <reaction evidence="9">
        <text>3 propionate 3-nitronate + 3 O2 + H2O = 3 3-oxopropanoate + 2 nitrate + nitrite + H2O2 + 3 H(+)</text>
        <dbReference type="Rhea" id="RHEA:57332"/>
        <dbReference type="ChEBI" id="CHEBI:15377"/>
        <dbReference type="ChEBI" id="CHEBI:15378"/>
        <dbReference type="ChEBI" id="CHEBI:15379"/>
        <dbReference type="ChEBI" id="CHEBI:16240"/>
        <dbReference type="ChEBI" id="CHEBI:16301"/>
        <dbReference type="ChEBI" id="CHEBI:17632"/>
        <dbReference type="ChEBI" id="CHEBI:33190"/>
        <dbReference type="ChEBI" id="CHEBI:136067"/>
    </reaction>
</comment>
<comment type="caution">
    <text evidence="10">The sequence shown here is derived from an EMBL/GenBank/DDBJ whole genome shotgun (WGS) entry which is preliminary data.</text>
</comment>
<sequence length="338" mass="34535">MIDLATVARPIIGAPMAGGPSTPTLVEAVGAAGGFGMLAAGYLTPAALADAMAATRGPFGVNLFCPPDTEPDLASAQAYRESLAQLAQQYAVELPPVAVAAAADDDHWAEKVDLLCERPPAAVSFTFGLPDAETVERLHARDCTLLATVASVADARAAAALGVDAMCVQGPEAGGHRATRRIADEPEDVPLLELIAAVRAAVSVPVIAAGGLMDTAAVEAVLKAGAVAAQVGTALLLADEAGTSATHRAALTDPQFTETAVTRAFTGRPARGLRNDFVERYDTGAPAAYPAVHQLTRPIRAAAAAARNPAHVHLWAGTGWHHARPAPAADIITRLTPA</sequence>
<dbReference type="EMBL" id="CAJA01000494">
    <property type="protein sequence ID" value="CCH75409.1"/>
    <property type="molecule type" value="Genomic_DNA"/>
</dbReference>
<comment type="similarity">
    <text evidence="2">Belongs to the nitronate monooxygenase family. NMO class I subfamily.</text>
</comment>
<dbReference type="PANTHER" id="PTHR42747">
    <property type="entry name" value="NITRONATE MONOOXYGENASE-RELATED"/>
    <property type="match status" value="1"/>
</dbReference>
<proteinExistence type="inferred from homology"/>
<keyword evidence="11" id="KW-1185">Reference proteome</keyword>
<name>W6K4Q2_9MICO</name>
<keyword evidence="10" id="KW-0223">Dioxygenase</keyword>
<evidence type="ECO:0000256" key="9">
    <source>
        <dbReference type="ARBA" id="ARBA00049401"/>
    </source>
</evidence>
<accession>W6K4Q2</accession>
<keyword evidence="3" id="KW-0216">Detoxification</keyword>
<dbReference type="Gene3D" id="3.20.20.70">
    <property type="entry name" value="Aldolase class I"/>
    <property type="match status" value="1"/>
</dbReference>
<evidence type="ECO:0000313" key="11">
    <source>
        <dbReference type="Proteomes" id="UP000035763"/>
    </source>
</evidence>
<dbReference type="GO" id="GO:0018580">
    <property type="term" value="F:nitronate monooxygenase activity"/>
    <property type="evidence" value="ECO:0007669"/>
    <property type="project" value="InterPro"/>
</dbReference>
<evidence type="ECO:0000256" key="2">
    <source>
        <dbReference type="ARBA" id="ARBA00009881"/>
    </source>
</evidence>
<organism evidence="10 11">
    <name type="scientific">Nostocoides australiense Ben110</name>
    <dbReference type="NCBI Taxonomy" id="1193182"/>
    <lineage>
        <taxon>Bacteria</taxon>
        <taxon>Bacillati</taxon>
        <taxon>Actinomycetota</taxon>
        <taxon>Actinomycetes</taxon>
        <taxon>Micrococcales</taxon>
        <taxon>Intrasporangiaceae</taxon>
        <taxon>Nostocoides</taxon>
    </lineage>
</organism>